<dbReference type="AlphaFoldDB" id="A0A4Y3RI97"/>
<dbReference type="RefSeq" id="WP_229918429.1">
    <property type="nucleotide sequence ID" value="NZ_BJMN01000015.1"/>
</dbReference>
<dbReference type="EMBL" id="BJMN01000015">
    <property type="protein sequence ID" value="GEB57089.1"/>
    <property type="molecule type" value="Genomic_DNA"/>
</dbReference>
<protein>
    <recommendedName>
        <fullName evidence="3">DUF4935 domain-containing protein</fullName>
    </recommendedName>
</protein>
<name>A0A4Y3RI97_9ACTN</name>
<dbReference type="Proteomes" id="UP000315226">
    <property type="component" value="Unassembled WGS sequence"/>
</dbReference>
<keyword evidence="2" id="KW-1185">Reference proteome</keyword>
<accession>A0A4Y3RI97</accession>
<evidence type="ECO:0000313" key="2">
    <source>
        <dbReference type="Proteomes" id="UP000315226"/>
    </source>
</evidence>
<comment type="caution">
    <text evidence="1">The sequence shown here is derived from an EMBL/GenBank/DDBJ whole genome shotgun (WGS) entry which is preliminary data.</text>
</comment>
<sequence length="120" mass="13161">MKVGARDVAIWPTAVEYARDNPEETVYFVSSNDRDFTKGSAGYPSPMAEDVADLGKRLVHLTNLEELLETIAPSVAADEADVRGLLELQTTFVADRSLQAWGSLGKRSQFQVTTQDGERA</sequence>
<evidence type="ECO:0008006" key="3">
    <source>
        <dbReference type="Google" id="ProtNLM"/>
    </source>
</evidence>
<reference evidence="1 2" key="1">
    <citation type="submission" date="2019-06" db="EMBL/GenBank/DDBJ databases">
        <title>Whole genome shotgun sequence of Streptomyces gardneri NBRC 12865.</title>
        <authorList>
            <person name="Hosoyama A."/>
            <person name="Uohara A."/>
            <person name="Ohji S."/>
            <person name="Ichikawa N."/>
        </authorList>
    </citation>
    <scope>NUCLEOTIDE SEQUENCE [LARGE SCALE GENOMIC DNA]</scope>
    <source>
        <strain evidence="1 2">NBRC 12865</strain>
    </source>
</reference>
<proteinExistence type="predicted"/>
<evidence type="ECO:0000313" key="1">
    <source>
        <dbReference type="EMBL" id="GEB57089.1"/>
    </source>
</evidence>
<gene>
    <name evidence="1" type="ORF">SGA01_26940</name>
</gene>
<organism evidence="1 2">
    <name type="scientific">Streptomyces gardneri</name>
    <dbReference type="NCBI Taxonomy" id="66892"/>
    <lineage>
        <taxon>Bacteria</taxon>
        <taxon>Bacillati</taxon>
        <taxon>Actinomycetota</taxon>
        <taxon>Actinomycetes</taxon>
        <taxon>Kitasatosporales</taxon>
        <taxon>Streptomycetaceae</taxon>
        <taxon>Streptomyces</taxon>
    </lineage>
</organism>